<accession>A0A084WFV9</accession>
<dbReference type="EMBL" id="KE525343">
    <property type="protein sequence ID" value="KFB49103.1"/>
    <property type="molecule type" value="Genomic_DNA"/>
</dbReference>
<dbReference type="Proteomes" id="UP000030765">
    <property type="component" value="Unassembled WGS sequence"/>
</dbReference>
<dbReference type="EnsemblMetazoa" id="ASIC017254-RA">
    <property type="protein sequence ID" value="ASIC017254-PA"/>
    <property type="gene ID" value="ASIC017254"/>
</dbReference>
<feature type="region of interest" description="Disordered" evidence="1">
    <location>
        <begin position="1"/>
        <end position="78"/>
    </location>
</feature>
<reference evidence="3" key="2">
    <citation type="submission" date="2020-05" db="UniProtKB">
        <authorList>
            <consortium name="EnsemblMetazoa"/>
        </authorList>
    </citation>
    <scope>IDENTIFICATION</scope>
</reference>
<evidence type="ECO:0000313" key="3">
    <source>
        <dbReference type="EnsemblMetazoa" id="ASIC017254-PA"/>
    </source>
</evidence>
<evidence type="ECO:0000313" key="2">
    <source>
        <dbReference type="EMBL" id="KFB49103.1"/>
    </source>
</evidence>
<evidence type="ECO:0000256" key="1">
    <source>
        <dbReference type="SAM" id="MobiDB-lite"/>
    </source>
</evidence>
<reference evidence="2 4" key="1">
    <citation type="journal article" date="2014" name="BMC Genomics">
        <title>Genome sequence of Anopheles sinensis provides insight into genetics basis of mosquito competence for malaria parasites.</title>
        <authorList>
            <person name="Zhou D."/>
            <person name="Zhang D."/>
            <person name="Ding G."/>
            <person name="Shi L."/>
            <person name="Hou Q."/>
            <person name="Ye Y."/>
            <person name="Xu Y."/>
            <person name="Zhou H."/>
            <person name="Xiong C."/>
            <person name="Li S."/>
            <person name="Yu J."/>
            <person name="Hong S."/>
            <person name="Yu X."/>
            <person name="Zou P."/>
            <person name="Chen C."/>
            <person name="Chang X."/>
            <person name="Wang W."/>
            <person name="Lv Y."/>
            <person name="Sun Y."/>
            <person name="Ma L."/>
            <person name="Shen B."/>
            <person name="Zhu C."/>
        </authorList>
    </citation>
    <scope>NUCLEOTIDE SEQUENCE [LARGE SCALE GENOMIC DNA]</scope>
</reference>
<organism evidence="2">
    <name type="scientific">Anopheles sinensis</name>
    <name type="common">Mosquito</name>
    <dbReference type="NCBI Taxonomy" id="74873"/>
    <lineage>
        <taxon>Eukaryota</taxon>
        <taxon>Metazoa</taxon>
        <taxon>Ecdysozoa</taxon>
        <taxon>Arthropoda</taxon>
        <taxon>Hexapoda</taxon>
        <taxon>Insecta</taxon>
        <taxon>Pterygota</taxon>
        <taxon>Neoptera</taxon>
        <taxon>Endopterygota</taxon>
        <taxon>Diptera</taxon>
        <taxon>Nematocera</taxon>
        <taxon>Culicoidea</taxon>
        <taxon>Culicidae</taxon>
        <taxon>Anophelinae</taxon>
        <taxon>Anopheles</taxon>
    </lineage>
</organism>
<name>A0A084WFV9_ANOSI</name>
<dbReference type="GO" id="GO:0016787">
    <property type="term" value="F:hydrolase activity"/>
    <property type="evidence" value="ECO:0007669"/>
    <property type="project" value="UniProtKB-KW"/>
</dbReference>
<dbReference type="EMBL" id="ATLV01023406">
    <property type="status" value="NOT_ANNOTATED_CDS"/>
    <property type="molecule type" value="Genomic_DNA"/>
</dbReference>
<dbReference type="VEuPathDB" id="VectorBase:ASIC017254"/>
<protein>
    <submittedName>
        <fullName evidence="2 3">Malto-oligosyltrehalose trehalohydrolase</fullName>
    </submittedName>
</protein>
<keyword evidence="2" id="KW-0378">Hydrolase</keyword>
<sequence length="78" mass="8295">MVGRKKGAKVAKPPSSDPMLLLDQQRSQNMGPSDGGQFVISGDSMRFALGQRLSDVRGGEPKPDPSRPNPNGVSLSFN</sequence>
<feature type="compositionally biased region" description="Polar residues" evidence="1">
    <location>
        <begin position="69"/>
        <end position="78"/>
    </location>
</feature>
<feature type="compositionally biased region" description="Basic and acidic residues" evidence="1">
    <location>
        <begin position="54"/>
        <end position="65"/>
    </location>
</feature>
<gene>
    <name evidence="2" type="ORF">ZHAS_00017254</name>
</gene>
<evidence type="ECO:0000313" key="4">
    <source>
        <dbReference type="Proteomes" id="UP000030765"/>
    </source>
</evidence>
<dbReference type="AlphaFoldDB" id="A0A084WFV9"/>
<proteinExistence type="predicted"/>
<keyword evidence="4" id="KW-1185">Reference proteome</keyword>